<dbReference type="GO" id="GO:0006879">
    <property type="term" value="P:intracellular iron ion homeostasis"/>
    <property type="evidence" value="ECO:0007669"/>
    <property type="project" value="UniProtKB-KW"/>
</dbReference>
<organism evidence="4 5">
    <name type="scientific">Youxingia wuxianensis</name>
    <dbReference type="NCBI Taxonomy" id="2763678"/>
    <lineage>
        <taxon>Bacteria</taxon>
        <taxon>Bacillati</taxon>
        <taxon>Bacillota</taxon>
        <taxon>Clostridia</taxon>
        <taxon>Eubacteriales</taxon>
        <taxon>Oscillospiraceae</taxon>
        <taxon>Youxingia</taxon>
    </lineage>
</organism>
<gene>
    <name evidence="4" type="ORF">H8705_08175</name>
</gene>
<dbReference type="Gene3D" id="1.20.1260.10">
    <property type="match status" value="2"/>
</dbReference>
<dbReference type="GO" id="GO:0005506">
    <property type="term" value="F:iron ion binding"/>
    <property type="evidence" value="ECO:0007669"/>
    <property type="project" value="TreeGrafter"/>
</dbReference>
<dbReference type="PANTHER" id="PTHR30295:SF0">
    <property type="entry name" value="BACTERIOFERRITIN"/>
    <property type="match status" value="1"/>
</dbReference>
<dbReference type="EMBL" id="JACRTD010000005">
    <property type="protein sequence ID" value="MBC8585558.1"/>
    <property type="molecule type" value="Genomic_DNA"/>
</dbReference>
<keyword evidence="2" id="KW-0408">Iron</keyword>
<dbReference type="GO" id="GO:0004322">
    <property type="term" value="F:ferroxidase activity"/>
    <property type="evidence" value="ECO:0007669"/>
    <property type="project" value="TreeGrafter"/>
</dbReference>
<dbReference type="GO" id="GO:0020037">
    <property type="term" value="F:heme binding"/>
    <property type="evidence" value="ECO:0007669"/>
    <property type="project" value="TreeGrafter"/>
</dbReference>
<feature type="domain" description="Rubrerythrin diiron-binding" evidence="3">
    <location>
        <begin position="38"/>
        <end position="168"/>
    </location>
</feature>
<evidence type="ECO:0000256" key="1">
    <source>
        <dbReference type="ARBA" id="ARBA00022434"/>
    </source>
</evidence>
<dbReference type="SUPFAM" id="SSF47240">
    <property type="entry name" value="Ferritin-like"/>
    <property type="match status" value="1"/>
</dbReference>
<dbReference type="InterPro" id="IPR009078">
    <property type="entry name" value="Ferritin-like_SF"/>
</dbReference>
<dbReference type="Proteomes" id="UP000623678">
    <property type="component" value="Unassembled WGS sequence"/>
</dbReference>
<dbReference type="CDD" id="cd07908">
    <property type="entry name" value="Mn_catalase_like"/>
    <property type="match status" value="1"/>
</dbReference>
<dbReference type="PANTHER" id="PTHR30295">
    <property type="entry name" value="BACTERIOFERRITIN"/>
    <property type="match status" value="1"/>
</dbReference>
<evidence type="ECO:0000313" key="5">
    <source>
        <dbReference type="Proteomes" id="UP000623678"/>
    </source>
</evidence>
<keyword evidence="1" id="KW-0409">Iron storage</keyword>
<comment type="caution">
    <text evidence="4">The sequence shown here is derived from an EMBL/GenBank/DDBJ whole genome shotgun (WGS) entry which is preliminary data.</text>
</comment>
<evidence type="ECO:0000313" key="4">
    <source>
        <dbReference type="EMBL" id="MBC8585558.1"/>
    </source>
</evidence>
<evidence type="ECO:0000256" key="2">
    <source>
        <dbReference type="ARBA" id="ARBA00023004"/>
    </source>
</evidence>
<name>A0A926ELD8_9FIRM</name>
<accession>A0A926ELD8</accession>
<sequence length="172" mass="19374">MLSFNPDSIAVALKDPYPPIAATRPNSAYAQMMSNNLAAINSEMTAINQYLYQSWILKESCPQLSTLLLRISQVEMRHFNTFGQLVFLLGKLPKYQVSQNCQCAPWNANMINYTQDLHSLLHANLSAEKHAVEIYTKQAQSVQDPCVSASLARIVKDEQLHVKIFEDILCSL</sequence>
<evidence type="ECO:0000259" key="3">
    <source>
        <dbReference type="Pfam" id="PF02915"/>
    </source>
</evidence>
<dbReference type="AlphaFoldDB" id="A0A926ELD8"/>
<dbReference type="InterPro" id="IPR003251">
    <property type="entry name" value="Rr_diiron-bd_dom"/>
</dbReference>
<dbReference type="InterPro" id="IPR012347">
    <property type="entry name" value="Ferritin-like"/>
</dbReference>
<dbReference type="RefSeq" id="WP_262395344.1">
    <property type="nucleotide sequence ID" value="NZ_JACRTD010000005.1"/>
</dbReference>
<protein>
    <submittedName>
        <fullName evidence="4">Manganese catalase family protein</fullName>
    </submittedName>
</protein>
<reference evidence="4" key="1">
    <citation type="submission" date="2020-08" db="EMBL/GenBank/DDBJ databases">
        <title>Genome public.</title>
        <authorList>
            <person name="Liu C."/>
            <person name="Sun Q."/>
        </authorList>
    </citation>
    <scope>NUCLEOTIDE SEQUENCE</scope>
    <source>
        <strain evidence="4">NSJ-64</strain>
    </source>
</reference>
<dbReference type="Pfam" id="PF02915">
    <property type="entry name" value="Rubrerythrin"/>
    <property type="match status" value="1"/>
</dbReference>
<dbReference type="GO" id="GO:0005829">
    <property type="term" value="C:cytosol"/>
    <property type="evidence" value="ECO:0007669"/>
    <property type="project" value="TreeGrafter"/>
</dbReference>
<proteinExistence type="predicted"/>
<keyword evidence="5" id="KW-1185">Reference proteome</keyword>